<sequence length="43" mass="4912">MPTMIDSGEKVAIEVMRYYTAIEVKEASENQRFEKFKNGSGLL</sequence>
<name>A0A9P0Q0K3_ACAOB</name>
<reference evidence="1" key="1">
    <citation type="submission" date="2022-03" db="EMBL/GenBank/DDBJ databases">
        <authorList>
            <person name="Sayadi A."/>
        </authorList>
    </citation>
    <scope>NUCLEOTIDE SEQUENCE</scope>
</reference>
<dbReference type="Proteomes" id="UP001152888">
    <property type="component" value="Unassembled WGS sequence"/>
</dbReference>
<dbReference type="AlphaFoldDB" id="A0A9P0Q0K3"/>
<comment type="caution">
    <text evidence="1">The sequence shown here is derived from an EMBL/GenBank/DDBJ whole genome shotgun (WGS) entry which is preliminary data.</text>
</comment>
<proteinExistence type="predicted"/>
<accession>A0A9P0Q0K3</accession>
<evidence type="ECO:0000313" key="1">
    <source>
        <dbReference type="EMBL" id="CAH2006095.1"/>
    </source>
</evidence>
<dbReference type="EMBL" id="CAKOFQ010007669">
    <property type="protein sequence ID" value="CAH2006095.1"/>
    <property type="molecule type" value="Genomic_DNA"/>
</dbReference>
<protein>
    <submittedName>
        <fullName evidence="1">Uncharacterized protein</fullName>
    </submittedName>
</protein>
<evidence type="ECO:0000313" key="2">
    <source>
        <dbReference type="Proteomes" id="UP001152888"/>
    </source>
</evidence>
<gene>
    <name evidence="1" type="ORF">ACAOBT_LOCUS28909</name>
</gene>
<organism evidence="1 2">
    <name type="scientific">Acanthoscelides obtectus</name>
    <name type="common">Bean weevil</name>
    <name type="synonym">Bruchus obtectus</name>
    <dbReference type="NCBI Taxonomy" id="200917"/>
    <lineage>
        <taxon>Eukaryota</taxon>
        <taxon>Metazoa</taxon>
        <taxon>Ecdysozoa</taxon>
        <taxon>Arthropoda</taxon>
        <taxon>Hexapoda</taxon>
        <taxon>Insecta</taxon>
        <taxon>Pterygota</taxon>
        <taxon>Neoptera</taxon>
        <taxon>Endopterygota</taxon>
        <taxon>Coleoptera</taxon>
        <taxon>Polyphaga</taxon>
        <taxon>Cucujiformia</taxon>
        <taxon>Chrysomeloidea</taxon>
        <taxon>Chrysomelidae</taxon>
        <taxon>Bruchinae</taxon>
        <taxon>Bruchini</taxon>
        <taxon>Acanthoscelides</taxon>
    </lineage>
</organism>
<keyword evidence="2" id="KW-1185">Reference proteome</keyword>